<evidence type="ECO:0000313" key="2">
    <source>
        <dbReference type="Proteomes" id="UP000194153"/>
    </source>
</evidence>
<dbReference type="Proteomes" id="UP000194153">
    <property type="component" value="Unassembled WGS sequence"/>
</dbReference>
<reference evidence="2" key="1">
    <citation type="submission" date="2017-05" db="EMBL/GenBank/DDBJ databases">
        <title>Draft genome sequence of Geobacter pelophilus, a iron(III)-reducing bacteria.</title>
        <authorList>
            <person name="Aoyagi T."/>
            <person name="Koike H."/>
            <person name="Morita T."/>
            <person name="Sato Y."/>
            <person name="Habe H."/>
            <person name="Hori T."/>
        </authorList>
    </citation>
    <scope>NUCLEOTIDE SEQUENCE [LARGE SCALE GENOMIC DNA]</scope>
    <source>
        <strain evidence="2">Drf2</strain>
    </source>
</reference>
<proteinExistence type="predicted"/>
<organism evidence="1 2">
    <name type="scientific">Geoanaerobacter pelophilus</name>
    <dbReference type="NCBI Taxonomy" id="60036"/>
    <lineage>
        <taxon>Bacteria</taxon>
        <taxon>Pseudomonadati</taxon>
        <taxon>Thermodesulfobacteriota</taxon>
        <taxon>Desulfuromonadia</taxon>
        <taxon>Geobacterales</taxon>
        <taxon>Geobacteraceae</taxon>
        <taxon>Geoanaerobacter</taxon>
    </lineage>
</organism>
<dbReference type="EMBL" id="BDQG01000001">
    <property type="protein sequence ID" value="GAW68699.1"/>
    <property type="molecule type" value="Genomic_DNA"/>
</dbReference>
<keyword evidence="2" id="KW-1185">Reference proteome</keyword>
<evidence type="ECO:0000313" key="1">
    <source>
        <dbReference type="EMBL" id="GAW68699.1"/>
    </source>
</evidence>
<comment type="caution">
    <text evidence="1">The sequence shown here is derived from an EMBL/GenBank/DDBJ whole genome shotgun (WGS) entry which is preliminary data.</text>
</comment>
<accession>A0ABQ0MP04</accession>
<protein>
    <submittedName>
        <fullName evidence="1">Uncharacterized protein</fullName>
    </submittedName>
</protein>
<gene>
    <name evidence="1" type="ORF">GPEL0_01f5151</name>
</gene>
<sequence length="68" mass="7812">MVLKDIVYLEKSSKAFAHGFDCNVRIKACTSLKALHTDVTETTDKDRYFKKSFWFKKISNPAFSVFSA</sequence>
<name>A0ABQ0MP04_9BACT</name>